<proteinExistence type="predicted"/>
<feature type="compositionally biased region" description="Acidic residues" evidence="1">
    <location>
        <begin position="184"/>
        <end position="211"/>
    </location>
</feature>
<dbReference type="Proteomes" id="UP000005641">
    <property type="component" value="Unassembled WGS sequence"/>
</dbReference>
<feature type="chain" id="PRO_5004544833" evidence="2">
    <location>
        <begin position="19"/>
        <end position="301"/>
    </location>
</feature>
<keyword evidence="2" id="KW-0732">Signal</keyword>
<gene>
    <name evidence="3" type="ORF">TGGT1_320530A</name>
</gene>
<reference evidence="3 4" key="2">
    <citation type="submission" date="2013-05" db="EMBL/GenBank/DDBJ databases">
        <authorList>
            <person name="Sibley D."/>
            <person name="Venepally P."/>
            <person name="Karamycheva S."/>
            <person name="Hadjithomas M."/>
            <person name="Khan A."/>
            <person name="Brunk B."/>
            <person name="Roos D."/>
            <person name="Caler E."/>
            <person name="Lorenzi H."/>
        </authorList>
    </citation>
    <scope>NUCLEOTIDE SEQUENCE [LARGE SCALE GENOMIC DNA]</scope>
    <source>
        <strain evidence="3 4">GT1</strain>
    </source>
</reference>
<dbReference type="OrthoDB" id="10540245at2759"/>
<feature type="region of interest" description="Disordered" evidence="1">
    <location>
        <begin position="179"/>
        <end position="230"/>
    </location>
</feature>
<name>S7UIX7_TOXGG</name>
<feature type="non-terminal residue" evidence="3">
    <location>
        <position position="301"/>
    </location>
</feature>
<dbReference type="VEuPathDB" id="ToxoDB:TGGT1_320530A"/>
<dbReference type="AlphaFoldDB" id="S7UIX7"/>
<evidence type="ECO:0000313" key="4">
    <source>
        <dbReference type="Proteomes" id="UP000005641"/>
    </source>
</evidence>
<feature type="region of interest" description="Disordered" evidence="1">
    <location>
        <begin position="248"/>
        <end position="301"/>
    </location>
</feature>
<protein>
    <submittedName>
        <fullName evidence="3">Uncharacterized protein</fullName>
    </submittedName>
</protein>
<organism evidence="3 4">
    <name type="scientific">Toxoplasma gondii (strain ATCC 50853 / GT1)</name>
    <dbReference type="NCBI Taxonomy" id="507601"/>
    <lineage>
        <taxon>Eukaryota</taxon>
        <taxon>Sar</taxon>
        <taxon>Alveolata</taxon>
        <taxon>Apicomplexa</taxon>
        <taxon>Conoidasida</taxon>
        <taxon>Coccidia</taxon>
        <taxon>Eucoccidiorida</taxon>
        <taxon>Eimeriorina</taxon>
        <taxon>Sarcocystidae</taxon>
        <taxon>Toxoplasma</taxon>
    </lineage>
</organism>
<feature type="compositionally biased region" description="Acidic residues" evidence="1">
    <location>
        <begin position="115"/>
        <end position="130"/>
    </location>
</feature>
<accession>S7UIX7</accession>
<dbReference type="EMBL" id="AAQM03000291">
    <property type="protein sequence ID" value="EPR58051.1"/>
    <property type="molecule type" value="Genomic_DNA"/>
</dbReference>
<evidence type="ECO:0000256" key="1">
    <source>
        <dbReference type="SAM" id="MobiDB-lite"/>
    </source>
</evidence>
<feature type="region of interest" description="Disordered" evidence="1">
    <location>
        <begin position="35"/>
        <end position="62"/>
    </location>
</feature>
<comment type="caution">
    <text evidence="3">The sequence shown here is derived from an EMBL/GenBank/DDBJ whole genome shotgun (WGS) entry which is preliminary data.</text>
</comment>
<evidence type="ECO:0000256" key="2">
    <source>
        <dbReference type="SAM" id="SignalP"/>
    </source>
</evidence>
<feature type="compositionally biased region" description="Acidic residues" evidence="1">
    <location>
        <begin position="265"/>
        <end position="292"/>
    </location>
</feature>
<feature type="signal peptide" evidence="2">
    <location>
        <begin position="1"/>
        <end position="18"/>
    </location>
</feature>
<evidence type="ECO:0000313" key="3">
    <source>
        <dbReference type="EMBL" id="EPR58051.1"/>
    </source>
</evidence>
<sequence length="301" mass="32705">MKLLTPLFLSGLVVAAAAQDGQEPPSELAEQIVSSLGPDDVEDGADDRELGGKKSGGYIPAMPVKKTPVTKVTYLPTPKKAAQPIVYASSKKGDYLPRKLQDIDTDETDAIRSDEELDTEESQTADESADDRELGGKKNRGGYIPVKLPPPKKVVVAPKKVATPIYAGKKGYWGGGYYRRLGEEPDTEDELVEELEAEEPEESQTADESADDRELGGKKNRGGYIPVKLPPPKKVVVAPKKVATPIYAGKKGYWGGGYYRRLGEEPDTEDELVEELEAEEPEESQTADESADDRELGGKKN</sequence>
<feature type="region of interest" description="Disordered" evidence="1">
    <location>
        <begin position="96"/>
        <end position="149"/>
    </location>
</feature>
<reference evidence="3 4" key="1">
    <citation type="submission" date="2006-05" db="EMBL/GenBank/DDBJ databases">
        <authorList>
            <person name="Paulsen I."/>
        </authorList>
    </citation>
    <scope>NUCLEOTIDE SEQUENCE [LARGE SCALE GENOMIC DNA]</scope>
    <source>
        <strain evidence="3 4">GT1</strain>
    </source>
</reference>